<dbReference type="Proteomes" id="UP000183050">
    <property type="component" value="Chromosome"/>
</dbReference>
<accession>A0A1L3ZB32</accession>
<organism evidence="1 2">
    <name type="scientific">Rhizobium leguminosarum</name>
    <dbReference type="NCBI Taxonomy" id="384"/>
    <lineage>
        <taxon>Bacteria</taxon>
        <taxon>Pseudomonadati</taxon>
        <taxon>Pseudomonadota</taxon>
        <taxon>Alphaproteobacteria</taxon>
        <taxon>Hyphomicrobiales</taxon>
        <taxon>Rhizobiaceae</taxon>
        <taxon>Rhizobium/Agrobacterium group</taxon>
        <taxon>Rhizobium</taxon>
    </lineage>
</organism>
<reference evidence="1 2" key="1">
    <citation type="submission" date="2016-11" db="EMBL/GenBank/DDBJ databases">
        <title>Rhizobium leguminosarum bv. viciae strain Vaf12 isolated from Vavilovia formosa root nodules from Russia, Dagestan.</title>
        <authorList>
            <person name="Kimeklis A."/>
        </authorList>
    </citation>
    <scope>NUCLEOTIDE SEQUENCE [LARGE SCALE GENOMIC DNA]</scope>
    <source>
        <strain evidence="1 2">Vaf-108</strain>
    </source>
</reference>
<dbReference type="EMBL" id="CP018228">
    <property type="protein sequence ID" value="API52864.1"/>
    <property type="molecule type" value="Genomic_DNA"/>
</dbReference>
<evidence type="ECO:0000313" key="1">
    <source>
        <dbReference type="EMBL" id="API52864.1"/>
    </source>
</evidence>
<evidence type="ECO:0000313" key="2">
    <source>
        <dbReference type="Proteomes" id="UP000183050"/>
    </source>
</evidence>
<proteinExistence type="predicted"/>
<protein>
    <submittedName>
        <fullName evidence="1">Uncharacterized protein</fullName>
    </submittedName>
</protein>
<dbReference type="RefSeq" id="WP_072639310.1">
    <property type="nucleotide sequence ID" value="NZ_CP018228.1"/>
</dbReference>
<dbReference type="AlphaFoldDB" id="A0A1L3ZB32"/>
<name>A0A1L3ZB32_RHILE</name>
<gene>
    <name evidence="1" type="ORF">BMW22_15675</name>
</gene>
<sequence length="69" mass="7657">MTASRLDVLLLNRARDEIGELIESRTEVVINGSAEDHATYRARCGEINGLRMAIGVMEEIVRKMGDGRP</sequence>